<evidence type="ECO:0000313" key="2">
    <source>
        <dbReference type="Proteomes" id="UP000828941"/>
    </source>
</evidence>
<evidence type="ECO:0000313" key="1">
    <source>
        <dbReference type="EMBL" id="KAI4324354.1"/>
    </source>
</evidence>
<accession>A0ACB9MLY0</accession>
<protein>
    <submittedName>
        <fullName evidence="1">Uncharacterized protein</fullName>
    </submittedName>
</protein>
<organism evidence="1 2">
    <name type="scientific">Bauhinia variegata</name>
    <name type="common">Purple orchid tree</name>
    <name type="synonym">Phanera variegata</name>
    <dbReference type="NCBI Taxonomy" id="167791"/>
    <lineage>
        <taxon>Eukaryota</taxon>
        <taxon>Viridiplantae</taxon>
        <taxon>Streptophyta</taxon>
        <taxon>Embryophyta</taxon>
        <taxon>Tracheophyta</taxon>
        <taxon>Spermatophyta</taxon>
        <taxon>Magnoliopsida</taxon>
        <taxon>eudicotyledons</taxon>
        <taxon>Gunneridae</taxon>
        <taxon>Pentapetalae</taxon>
        <taxon>rosids</taxon>
        <taxon>fabids</taxon>
        <taxon>Fabales</taxon>
        <taxon>Fabaceae</taxon>
        <taxon>Cercidoideae</taxon>
        <taxon>Cercideae</taxon>
        <taxon>Bauhiniinae</taxon>
        <taxon>Bauhinia</taxon>
    </lineage>
</organism>
<sequence length="122" mass="13980">MSDESLQVRSTQNQQLGSWSQCSRRGPDFWHARRAFLNSYHLTLETSHGGFNFKEKLKKSVKEVNDAAVGLVLDLRGAMSNSRLGIKVFRVTLSLRSLVLVTMTCFMPWINKREIKLHVVED</sequence>
<proteinExistence type="predicted"/>
<dbReference type="EMBL" id="CM039434">
    <property type="protein sequence ID" value="KAI4324354.1"/>
    <property type="molecule type" value="Genomic_DNA"/>
</dbReference>
<dbReference type="Proteomes" id="UP000828941">
    <property type="component" value="Chromosome 9"/>
</dbReference>
<name>A0ACB9MLY0_BAUVA</name>
<keyword evidence="2" id="KW-1185">Reference proteome</keyword>
<gene>
    <name evidence="1" type="ORF">L6164_023901</name>
</gene>
<reference evidence="1 2" key="1">
    <citation type="journal article" date="2022" name="DNA Res.">
        <title>Chromosomal-level genome assembly of the orchid tree Bauhinia variegata (Leguminosae; Cercidoideae) supports the allotetraploid origin hypothesis of Bauhinia.</title>
        <authorList>
            <person name="Zhong Y."/>
            <person name="Chen Y."/>
            <person name="Zheng D."/>
            <person name="Pang J."/>
            <person name="Liu Y."/>
            <person name="Luo S."/>
            <person name="Meng S."/>
            <person name="Qian L."/>
            <person name="Wei D."/>
            <person name="Dai S."/>
            <person name="Zhou R."/>
        </authorList>
    </citation>
    <scope>NUCLEOTIDE SEQUENCE [LARGE SCALE GENOMIC DNA]</scope>
    <source>
        <strain evidence="1">BV-YZ2020</strain>
    </source>
</reference>
<comment type="caution">
    <text evidence="1">The sequence shown here is derived from an EMBL/GenBank/DDBJ whole genome shotgun (WGS) entry which is preliminary data.</text>
</comment>